<name>A0A6A6ZR29_9PLEO</name>
<evidence type="ECO:0000256" key="1">
    <source>
        <dbReference type="SAM" id="Coils"/>
    </source>
</evidence>
<evidence type="ECO:0000313" key="2">
    <source>
        <dbReference type="EMBL" id="KAF2822894.1"/>
    </source>
</evidence>
<dbReference type="AlphaFoldDB" id="A0A6A6ZR29"/>
<reference evidence="2" key="1">
    <citation type="journal article" date="2020" name="Stud. Mycol.">
        <title>101 Dothideomycetes genomes: a test case for predicting lifestyles and emergence of pathogens.</title>
        <authorList>
            <person name="Haridas S."/>
            <person name="Albert R."/>
            <person name="Binder M."/>
            <person name="Bloem J."/>
            <person name="Labutti K."/>
            <person name="Salamov A."/>
            <person name="Andreopoulos B."/>
            <person name="Baker S."/>
            <person name="Barry K."/>
            <person name="Bills G."/>
            <person name="Bluhm B."/>
            <person name="Cannon C."/>
            <person name="Castanera R."/>
            <person name="Culley D."/>
            <person name="Daum C."/>
            <person name="Ezra D."/>
            <person name="Gonzalez J."/>
            <person name="Henrissat B."/>
            <person name="Kuo A."/>
            <person name="Liang C."/>
            <person name="Lipzen A."/>
            <person name="Lutzoni F."/>
            <person name="Magnuson J."/>
            <person name="Mondo S."/>
            <person name="Nolan M."/>
            <person name="Ohm R."/>
            <person name="Pangilinan J."/>
            <person name="Park H.-J."/>
            <person name="Ramirez L."/>
            <person name="Alfaro M."/>
            <person name="Sun H."/>
            <person name="Tritt A."/>
            <person name="Yoshinaga Y."/>
            <person name="Zwiers L.-H."/>
            <person name="Turgeon B."/>
            <person name="Goodwin S."/>
            <person name="Spatafora J."/>
            <person name="Crous P."/>
            <person name="Grigoriev I."/>
        </authorList>
    </citation>
    <scope>NUCLEOTIDE SEQUENCE</scope>
    <source>
        <strain evidence="2">CBS 113818</strain>
    </source>
</reference>
<protein>
    <submittedName>
        <fullName evidence="2">Uncharacterized protein</fullName>
    </submittedName>
</protein>
<dbReference type="OrthoDB" id="3788331at2759"/>
<organism evidence="2 3">
    <name type="scientific">Ophiobolus disseminans</name>
    <dbReference type="NCBI Taxonomy" id="1469910"/>
    <lineage>
        <taxon>Eukaryota</taxon>
        <taxon>Fungi</taxon>
        <taxon>Dikarya</taxon>
        <taxon>Ascomycota</taxon>
        <taxon>Pezizomycotina</taxon>
        <taxon>Dothideomycetes</taxon>
        <taxon>Pleosporomycetidae</taxon>
        <taxon>Pleosporales</taxon>
        <taxon>Pleosporineae</taxon>
        <taxon>Phaeosphaeriaceae</taxon>
        <taxon>Ophiobolus</taxon>
    </lineage>
</organism>
<sequence length="609" mass="67148">MAASNAKLLSDYEDEIFKLESEVKKLNETITNQRIEIASVNQSLEDSRTELEGRKKQADEYQNQVEQLRVVGEQLKIDVEHQKTVAATIDASLNKAYADLSTANEKRLAVLEAKDQIELDNERWKLQYEDLYQEWQEATKRIEDLLEELRDIERIDINVQNLEADIENLQKEIADHQRTLIVKDERIAHLENQVQKERRQNRQNADNAADAAAAAAAAAASGTDEAAPVFSSHGESLESELNSASDEYDYIEYLELSEITQLVDYAPIEPADRPDCTIDITEAASIPPVIAAVPELTIKVTEAGSVTPVERQVNTTSTGVQTDVPTLSIKPLPEVTLDILPIAPAETPALTTNLPTKAIFEITPVAPAGPPALTELHPETTFEFLPIPPADIPILRTELLPKATFEILPKAPIDIATTTTATQTEAPRVELPKLTSQVVDKASIAIPPVEAKSKPTTSADPKSTLGDVTAIFEEHPIDARPSTMSTASTATQTTTTSFEAGTILTTYRPVTSKSNKISRLQTVLSILLAIYCLHLYIELDSWRYANGIGYTYSNSGRTGAFGNGRHLFGVIPIAMDIGDSWWEEQLAKFTSIAIKGFEDWAGLDYRPLY</sequence>
<accession>A0A6A6ZR29</accession>
<keyword evidence="1" id="KW-0175">Coiled coil</keyword>
<feature type="coiled-coil region" evidence="1">
    <location>
        <begin position="114"/>
        <end position="207"/>
    </location>
</feature>
<feature type="coiled-coil region" evidence="1">
    <location>
        <begin position="9"/>
        <end position="78"/>
    </location>
</feature>
<dbReference type="EMBL" id="MU006233">
    <property type="protein sequence ID" value="KAF2822894.1"/>
    <property type="molecule type" value="Genomic_DNA"/>
</dbReference>
<gene>
    <name evidence="2" type="ORF">CC86DRAFT_372681</name>
</gene>
<evidence type="ECO:0000313" key="3">
    <source>
        <dbReference type="Proteomes" id="UP000799424"/>
    </source>
</evidence>
<dbReference type="Proteomes" id="UP000799424">
    <property type="component" value="Unassembled WGS sequence"/>
</dbReference>
<keyword evidence="3" id="KW-1185">Reference proteome</keyword>
<proteinExistence type="predicted"/>